<gene>
    <name evidence="1" type="ORF">MAGMO_1102</name>
</gene>
<reference evidence="1" key="1">
    <citation type="submission" date="2015-04" db="EMBL/GenBank/DDBJ databases">
        <authorList>
            <person name="Syromyatnikov M.Y."/>
            <person name="Popov V.N."/>
        </authorList>
    </citation>
    <scope>NUCLEOTIDE SEQUENCE</scope>
    <source>
        <strain evidence="1">MO-1</strain>
    </source>
</reference>
<dbReference type="SUPFAM" id="SSF53448">
    <property type="entry name" value="Nucleotide-diphospho-sugar transferases"/>
    <property type="match status" value="1"/>
</dbReference>
<protein>
    <recommendedName>
        <fullName evidence="2">Nucleotide-diphospho-sugar transferase domain-containing protein</fullName>
    </recommendedName>
</protein>
<accession>A0A1S7LHL3</accession>
<organism evidence="1">
    <name type="scientific">Magnetococcus massalia (strain MO-1)</name>
    <dbReference type="NCBI Taxonomy" id="451514"/>
    <lineage>
        <taxon>Bacteria</taxon>
        <taxon>Pseudomonadati</taxon>
        <taxon>Pseudomonadota</taxon>
        <taxon>Magnetococcia</taxon>
        <taxon>Magnetococcales</taxon>
        <taxon>Magnetococcaceae</taxon>
        <taxon>Magnetococcus</taxon>
    </lineage>
</organism>
<evidence type="ECO:0008006" key="2">
    <source>
        <dbReference type="Google" id="ProtNLM"/>
    </source>
</evidence>
<dbReference type="AlphaFoldDB" id="A0A1S7LHL3"/>
<proteinExistence type="predicted"/>
<dbReference type="InterPro" id="IPR029044">
    <property type="entry name" value="Nucleotide-diphossugar_trans"/>
</dbReference>
<dbReference type="EMBL" id="LO017727">
    <property type="protein sequence ID" value="CRH05296.1"/>
    <property type="molecule type" value="Genomic_DNA"/>
</dbReference>
<name>A0A1S7LHL3_MAGMO</name>
<dbReference type="Gene3D" id="3.90.550.10">
    <property type="entry name" value="Spore Coat Polysaccharide Biosynthesis Protein SpsA, Chain A"/>
    <property type="match status" value="1"/>
</dbReference>
<sequence length="234" mass="27134">MLVSAASLKQQCPHLPITLFTDQVDFVHPLIDQVLPIENPTYSFLDRFQAFSQSPYQKSLYLDSDTLILQPLDELFTLLERAQLAAAHAPLRVSPKKRYQREDIPSSFSQFNCGVLGYQASPEMVALFADWKKRFIAHHSQDERSCDQPAFREALWSSNITYHVLPSEYNYRLPYYALKGMWSKVVIAHSHIFSQMSPQERATFKEALDDNRALFWDPFKENLIANGQTSQKWR</sequence>
<evidence type="ECO:0000313" key="1">
    <source>
        <dbReference type="EMBL" id="CRH05296.1"/>
    </source>
</evidence>